<evidence type="ECO:0000313" key="2">
    <source>
        <dbReference type="EMBL" id="CZR63924.1"/>
    </source>
</evidence>
<organism evidence="2 3">
    <name type="scientific">Phialocephala subalpina</name>
    <dbReference type="NCBI Taxonomy" id="576137"/>
    <lineage>
        <taxon>Eukaryota</taxon>
        <taxon>Fungi</taxon>
        <taxon>Dikarya</taxon>
        <taxon>Ascomycota</taxon>
        <taxon>Pezizomycotina</taxon>
        <taxon>Leotiomycetes</taxon>
        <taxon>Helotiales</taxon>
        <taxon>Mollisiaceae</taxon>
        <taxon>Phialocephala</taxon>
        <taxon>Phialocephala fortinii species complex</taxon>
    </lineage>
</organism>
<evidence type="ECO:0000256" key="1">
    <source>
        <dbReference type="SAM" id="MobiDB-lite"/>
    </source>
</evidence>
<dbReference type="STRING" id="576137.A0A1L7XFX6"/>
<protein>
    <submittedName>
        <fullName evidence="2">Uncharacterized protein</fullName>
    </submittedName>
</protein>
<name>A0A1L7XFX6_9HELO</name>
<dbReference type="Proteomes" id="UP000184330">
    <property type="component" value="Unassembled WGS sequence"/>
</dbReference>
<proteinExistence type="predicted"/>
<reference evidence="2 3" key="1">
    <citation type="submission" date="2016-03" db="EMBL/GenBank/DDBJ databases">
        <authorList>
            <person name="Ploux O."/>
        </authorList>
    </citation>
    <scope>NUCLEOTIDE SEQUENCE [LARGE SCALE GENOMIC DNA]</scope>
    <source>
        <strain evidence="2 3">UAMH 11012</strain>
    </source>
</reference>
<dbReference type="EMBL" id="FJOG01000025">
    <property type="protein sequence ID" value="CZR63924.1"/>
    <property type="molecule type" value="Genomic_DNA"/>
</dbReference>
<feature type="compositionally biased region" description="Polar residues" evidence="1">
    <location>
        <begin position="18"/>
        <end position="33"/>
    </location>
</feature>
<dbReference type="AlphaFoldDB" id="A0A1L7XFX6"/>
<evidence type="ECO:0000313" key="3">
    <source>
        <dbReference type="Proteomes" id="UP000184330"/>
    </source>
</evidence>
<keyword evidence="3" id="KW-1185">Reference proteome</keyword>
<gene>
    <name evidence="2" type="ORF">PAC_13821</name>
</gene>
<dbReference type="OrthoDB" id="4521980at2759"/>
<feature type="region of interest" description="Disordered" evidence="1">
    <location>
        <begin position="1"/>
        <end position="35"/>
    </location>
</feature>
<sequence length="197" mass="22930">MSEPTTTTEMARARSSESPETDSTPQEPATRTFTDQEREELTHFVVYGQPNSEPPTRRTLRSDWNTEEFITPVTSPWDISLTQVQIKRLELGFDPQQMEDKWFVFAEEENEEIGVHFFRSWTGNKIFEVVVELQGEAKGGKIKELIWESSQEVVGDEGEEGAKEMVIEVCRWVLNVELRSQKQIEEQERRDEEELES</sequence>
<accession>A0A1L7XFX6</accession>